<name>A0ABX9JTS4_9BACT</name>
<dbReference type="Gene3D" id="2.60.40.10">
    <property type="entry name" value="Immunoglobulins"/>
    <property type="match status" value="1"/>
</dbReference>
<dbReference type="Pfam" id="PF19190">
    <property type="entry name" value="BACON_2"/>
    <property type="match status" value="1"/>
</dbReference>
<dbReference type="SUPFAM" id="SSF69322">
    <property type="entry name" value="Tricorn protease domain 2"/>
    <property type="match status" value="1"/>
</dbReference>
<evidence type="ECO:0000259" key="1">
    <source>
        <dbReference type="Pfam" id="PF19190"/>
    </source>
</evidence>
<gene>
    <name evidence="2" type="ORF">ATI61_11035</name>
</gene>
<dbReference type="PROSITE" id="PS51257">
    <property type="entry name" value="PROKAR_LIPOPROTEIN"/>
    <property type="match status" value="1"/>
</dbReference>
<protein>
    <recommendedName>
        <fullName evidence="1">BACON domain-containing protein</fullName>
    </recommendedName>
</protein>
<dbReference type="EMBL" id="QUMU01000010">
    <property type="protein sequence ID" value="REG27029.1"/>
    <property type="molecule type" value="Genomic_DNA"/>
</dbReference>
<reference evidence="2 3" key="1">
    <citation type="submission" date="2018-08" db="EMBL/GenBank/DDBJ databases">
        <title>Genomic Encyclopedia of Archaeal and Bacterial Type Strains, Phase II (KMG-II): from individual species to whole genera.</title>
        <authorList>
            <person name="Goeker M."/>
        </authorList>
    </citation>
    <scope>NUCLEOTIDE SEQUENCE [LARGE SCALE GENOMIC DNA]</scope>
    <source>
        <strain evidence="2 3">DSM 2261</strain>
    </source>
</reference>
<dbReference type="RefSeq" id="WP_147333068.1">
    <property type="nucleotide sequence ID" value="NZ_CP011509.1"/>
</dbReference>
<accession>A0ABX9JTS4</accession>
<feature type="domain" description="BACON" evidence="1">
    <location>
        <begin position="248"/>
        <end position="344"/>
    </location>
</feature>
<organism evidence="2 3">
    <name type="scientific">Archangium gephyra</name>
    <dbReference type="NCBI Taxonomy" id="48"/>
    <lineage>
        <taxon>Bacteria</taxon>
        <taxon>Pseudomonadati</taxon>
        <taxon>Myxococcota</taxon>
        <taxon>Myxococcia</taxon>
        <taxon>Myxococcales</taxon>
        <taxon>Cystobacterineae</taxon>
        <taxon>Archangiaceae</taxon>
        <taxon>Archangium</taxon>
    </lineage>
</organism>
<dbReference type="InterPro" id="IPR013783">
    <property type="entry name" value="Ig-like_fold"/>
</dbReference>
<proteinExistence type="predicted"/>
<keyword evidence="3" id="KW-1185">Reference proteome</keyword>
<dbReference type="Proteomes" id="UP000256345">
    <property type="component" value="Unassembled WGS sequence"/>
</dbReference>
<dbReference type="InterPro" id="IPR011044">
    <property type="entry name" value="Quino_amine_DH_bsu"/>
</dbReference>
<dbReference type="SUPFAM" id="SSF50969">
    <property type="entry name" value="YVTN repeat-like/Quinoprotein amine dehydrogenase"/>
    <property type="match status" value="1"/>
</dbReference>
<sequence>MSRRRVGQWCRILGPVLVALWLGACSGSDTRLSVTRDSLSFANGYAGVPPAQYFDGYIHDLSSPVYVAVFYTENGLEKVAVDLSSNPFHIEVTPKKPVELGMGTVEDEITVVVCEDETCEKQLPGSPARVPVRYTVTARIQSSSKSLDLTYVLGGGDGSGYVSEASAFLYGTFEGIGWKATVDQPWVRAFTPSGTSLLHGPVRVGFDREQVSQLGVGSYSANVTVSNPDGRAEALVVPVSLQVRPPAFSVTPNALTFGPEGAQLLSRTLSLTLGTGSAAYAWTATVDTGSGPAWLSLSRTEGQASTTPTELKVRVDPTGLPDGTHTAGLTFTTTVKGVTFTQTVPVSMTLEARKLYVSDNGVGLVHTPSASRLTQTVTVKANSGQRATPWTASSNQPWLSVTSSGDETLTVTAAPEGLAADILHLATVTLRPEDSAVEGDTLQVGLWVGASASNSRDTLTASYRGLAMDPIRPYAYVHDWSNLVVYNIYTAAEVARLPALGADLSTMAISTDGAALYVVDARTRLIPVNLSTLTAGTPWSSGRSSLYLHTYARPGGRGVLLFDDGLAYDPAQGRILPVTTDADGLLDSMFSVRTSVDGSVLCGSGNGLACGDLRSSSSNGGSVDFALRARAGGGAVAIKEDGSRVYTASYERCFEAYDTRDLNKLSTRGKDFSGVLVTVGVDGRLYGVANTWSSSEQTTVQDVKVFEDDGTSLGSYRVASKQEAITALGVSGDGKRFVAVSSQKTLDFISSP</sequence>
<evidence type="ECO:0000313" key="2">
    <source>
        <dbReference type="EMBL" id="REG27029.1"/>
    </source>
</evidence>
<comment type="caution">
    <text evidence="2">The sequence shown here is derived from an EMBL/GenBank/DDBJ whole genome shotgun (WGS) entry which is preliminary data.</text>
</comment>
<dbReference type="InterPro" id="IPR024361">
    <property type="entry name" value="BACON"/>
</dbReference>
<evidence type="ECO:0000313" key="3">
    <source>
        <dbReference type="Proteomes" id="UP000256345"/>
    </source>
</evidence>